<protein>
    <recommendedName>
        <fullName evidence="2">Coenzyme Q-binding protein COQ10 START domain-containing protein</fullName>
    </recommendedName>
</protein>
<comment type="similarity">
    <text evidence="1">Belongs to the ribosome association toxin RatA family.</text>
</comment>
<evidence type="ECO:0000313" key="4">
    <source>
        <dbReference type="Proteomes" id="UP000321577"/>
    </source>
</evidence>
<dbReference type="RefSeq" id="WP_146855626.1">
    <property type="nucleotide sequence ID" value="NZ_BKAG01000070.1"/>
</dbReference>
<reference evidence="3 4" key="1">
    <citation type="submission" date="2019-07" db="EMBL/GenBank/DDBJ databases">
        <title>Whole genome shotgun sequence of Brevifollis gellanilyticus NBRC 108608.</title>
        <authorList>
            <person name="Hosoyama A."/>
            <person name="Uohara A."/>
            <person name="Ohji S."/>
            <person name="Ichikawa N."/>
        </authorList>
    </citation>
    <scope>NUCLEOTIDE SEQUENCE [LARGE SCALE GENOMIC DNA]</scope>
    <source>
        <strain evidence="3 4">NBRC 108608</strain>
    </source>
</reference>
<dbReference type="OrthoDB" id="9793552at2"/>
<feature type="domain" description="Coenzyme Q-binding protein COQ10 START" evidence="2">
    <location>
        <begin position="12"/>
        <end position="124"/>
    </location>
</feature>
<dbReference type="InterPro" id="IPR005031">
    <property type="entry name" value="COQ10_START"/>
</dbReference>
<dbReference type="Gene3D" id="3.30.530.20">
    <property type="match status" value="1"/>
</dbReference>
<evidence type="ECO:0000313" key="3">
    <source>
        <dbReference type="EMBL" id="GEP46083.1"/>
    </source>
</evidence>
<comment type="caution">
    <text evidence="3">The sequence shown here is derived from an EMBL/GenBank/DDBJ whole genome shotgun (WGS) entry which is preliminary data.</text>
</comment>
<accession>A0A512MH69</accession>
<dbReference type="SUPFAM" id="SSF55961">
    <property type="entry name" value="Bet v1-like"/>
    <property type="match status" value="1"/>
</dbReference>
<gene>
    <name evidence="3" type="ORF">BGE01nite_53740</name>
</gene>
<dbReference type="Pfam" id="PF03364">
    <property type="entry name" value="Polyketide_cyc"/>
    <property type="match status" value="1"/>
</dbReference>
<dbReference type="InterPro" id="IPR023393">
    <property type="entry name" value="START-like_dom_sf"/>
</dbReference>
<name>A0A512MH69_9BACT</name>
<dbReference type="Proteomes" id="UP000321577">
    <property type="component" value="Unassembled WGS sequence"/>
</dbReference>
<evidence type="ECO:0000256" key="1">
    <source>
        <dbReference type="ARBA" id="ARBA00008918"/>
    </source>
</evidence>
<dbReference type="AlphaFoldDB" id="A0A512MH69"/>
<sequence>MPATHHASTRLAASAEVMFEFHSDPRNIVHVMPFTFRLVSVEMEHPPREGGLIHFRCRDLLIIPMRWTCRWQKVRPPRVLIDEMLEGPFKTFVHEHRFEPHPEGGCVMHDTVTYAFGRGWIGWLITNTAVRLYIRLLFGYRHARTRKWAAKHSA</sequence>
<dbReference type="EMBL" id="BKAG01000070">
    <property type="protein sequence ID" value="GEP46083.1"/>
    <property type="molecule type" value="Genomic_DNA"/>
</dbReference>
<evidence type="ECO:0000259" key="2">
    <source>
        <dbReference type="Pfam" id="PF03364"/>
    </source>
</evidence>
<keyword evidence="4" id="KW-1185">Reference proteome</keyword>
<organism evidence="3 4">
    <name type="scientific">Brevifollis gellanilyticus</name>
    <dbReference type="NCBI Taxonomy" id="748831"/>
    <lineage>
        <taxon>Bacteria</taxon>
        <taxon>Pseudomonadati</taxon>
        <taxon>Verrucomicrobiota</taxon>
        <taxon>Verrucomicrobiia</taxon>
        <taxon>Verrucomicrobiales</taxon>
        <taxon>Verrucomicrobiaceae</taxon>
    </lineage>
</organism>
<proteinExistence type="inferred from homology"/>